<proteinExistence type="predicted"/>
<dbReference type="Proteomes" id="UP000265618">
    <property type="component" value="Unassembled WGS sequence"/>
</dbReference>
<organism evidence="1 2">
    <name type="scientific">Kipferlia bialata</name>
    <dbReference type="NCBI Taxonomy" id="797122"/>
    <lineage>
        <taxon>Eukaryota</taxon>
        <taxon>Metamonada</taxon>
        <taxon>Carpediemonas-like organisms</taxon>
        <taxon>Kipferlia</taxon>
    </lineage>
</organism>
<reference evidence="1 2" key="1">
    <citation type="journal article" date="2018" name="PLoS ONE">
        <title>The draft genome of Kipferlia bialata reveals reductive genome evolution in fornicate parasites.</title>
        <authorList>
            <person name="Tanifuji G."/>
            <person name="Takabayashi S."/>
            <person name="Kume K."/>
            <person name="Takagi M."/>
            <person name="Nakayama T."/>
            <person name="Kamikawa R."/>
            <person name="Inagaki Y."/>
            <person name="Hashimoto T."/>
        </authorList>
    </citation>
    <scope>NUCLEOTIDE SEQUENCE [LARGE SCALE GENOMIC DNA]</scope>
    <source>
        <strain evidence="1">NY0173</strain>
    </source>
</reference>
<accession>A0A9K3D863</accession>
<name>A0A9K3D863_9EUKA</name>
<evidence type="ECO:0000313" key="1">
    <source>
        <dbReference type="EMBL" id="GIQ90963.1"/>
    </source>
</evidence>
<comment type="caution">
    <text evidence="1">The sequence shown here is derived from an EMBL/GenBank/DDBJ whole genome shotgun (WGS) entry which is preliminary data.</text>
</comment>
<sequence length="79" mass="9047">TWACWGDTPYPIEAGVGVCVDTHTGLVFGSKPRQRRWQGEEVHREMVCFRVRVREERGGQGKREPVNLLLQTPAKREAQ</sequence>
<dbReference type="AlphaFoldDB" id="A0A9K3D863"/>
<evidence type="ECO:0000313" key="2">
    <source>
        <dbReference type="Proteomes" id="UP000265618"/>
    </source>
</evidence>
<keyword evidence="2" id="KW-1185">Reference proteome</keyword>
<gene>
    <name evidence="1" type="ORF">KIPB_013978</name>
</gene>
<dbReference type="EMBL" id="BDIP01006936">
    <property type="protein sequence ID" value="GIQ90963.1"/>
    <property type="molecule type" value="Genomic_DNA"/>
</dbReference>
<feature type="non-terminal residue" evidence="1">
    <location>
        <position position="1"/>
    </location>
</feature>
<protein>
    <submittedName>
        <fullName evidence="1">Uncharacterized protein</fullName>
    </submittedName>
</protein>